<protein>
    <submittedName>
        <fullName evidence="1">Uncharacterized protein</fullName>
    </submittedName>
</protein>
<reference evidence="1 2" key="1">
    <citation type="submission" date="2024-01" db="EMBL/GenBank/DDBJ databases">
        <title>The genomes of 5 underutilized Papilionoideae crops provide insights into root nodulation and disease resistanc.</title>
        <authorList>
            <person name="Jiang F."/>
        </authorList>
    </citation>
    <scope>NUCLEOTIDE SEQUENCE [LARGE SCALE GENOMIC DNA]</scope>
    <source>
        <strain evidence="1">LVBAO_FW01</strain>
        <tissue evidence="1">Leaves</tissue>
    </source>
</reference>
<gene>
    <name evidence="1" type="ORF">VNO77_27075</name>
</gene>
<dbReference type="Proteomes" id="UP001367508">
    <property type="component" value="Unassembled WGS sequence"/>
</dbReference>
<organism evidence="1 2">
    <name type="scientific">Canavalia gladiata</name>
    <name type="common">Sword bean</name>
    <name type="synonym">Dolichos gladiatus</name>
    <dbReference type="NCBI Taxonomy" id="3824"/>
    <lineage>
        <taxon>Eukaryota</taxon>
        <taxon>Viridiplantae</taxon>
        <taxon>Streptophyta</taxon>
        <taxon>Embryophyta</taxon>
        <taxon>Tracheophyta</taxon>
        <taxon>Spermatophyta</taxon>
        <taxon>Magnoliopsida</taxon>
        <taxon>eudicotyledons</taxon>
        <taxon>Gunneridae</taxon>
        <taxon>Pentapetalae</taxon>
        <taxon>rosids</taxon>
        <taxon>fabids</taxon>
        <taxon>Fabales</taxon>
        <taxon>Fabaceae</taxon>
        <taxon>Papilionoideae</taxon>
        <taxon>50 kb inversion clade</taxon>
        <taxon>NPAAA clade</taxon>
        <taxon>indigoferoid/millettioid clade</taxon>
        <taxon>Phaseoleae</taxon>
        <taxon>Canavalia</taxon>
    </lineage>
</organism>
<evidence type="ECO:0000313" key="1">
    <source>
        <dbReference type="EMBL" id="KAK7323596.1"/>
    </source>
</evidence>
<dbReference type="AlphaFoldDB" id="A0AAN9KUQ5"/>
<sequence length="96" mass="10590">MSSSLAWGFSHDSQIDLHLRKIKSVNSAKGSMGEILAAPQSSYTLGVSSILLASYKHMQRDGTCVRPCSVVRLHPDRRDINWLWSYITSLESGPVG</sequence>
<comment type="caution">
    <text evidence="1">The sequence shown here is derived from an EMBL/GenBank/DDBJ whole genome shotgun (WGS) entry which is preliminary data.</text>
</comment>
<keyword evidence="2" id="KW-1185">Reference proteome</keyword>
<evidence type="ECO:0000313" key="2">
    <source>
        <dbReference type="Proteomes" id="UP001367508"/>
    </source>
</evidence>
<name>A0AAN9KUQ5_CANGL</name>
<proteinExistence type="predicted"/>
<accession>A0AAN9KUQ5</accession>
<dbReference type="EMBL" id="JAYMYQ010000006">
    <property type="protein sequence ID" value="KAK7323596.1"/>
    <property type="molecule type" value="Genomic_DNA"/>
</dbReference>